<proteinExistence type="predicted"/>
<accession>A0A9N9GAA6</accession>
<feature type="domain" description="MACPF-like" evidence="2">
    <location>
        <begin position="79"/>
        <end position="336"/>
    </location>
</feature>
<reference evidence="3" key="1">
    <citation type="submission" date="2021-06" db="EMBL/GenBank/DDBJ databases">
        <authorList>
            <person name="Kallberg Y."/>
            <person name="Tangrot J."/>
            <person name="Rosling A."/>
        </authorList>
    </citation>
    <scope>NUCLEOTIDE SEQUENCE</scope>
    <source>
        <strain evidence="3">IA702</strain>
    </source>
</reference>
<dbReference type="Proteomes" id="UP000789572">
    <property type="component" value="Unassembled WGS sequence"/>
</dbReference>
<comment type="caution">
    <text evidence="3">The sequence shown here is derived from an EMBL/GenBank/DDBJ whole genome shotgun (WGS) entry which is preliminary data.</text>
</comment>
<evidence type="ECO:0000313" key="3">
    <source>
        <dbReference type="EMBL" id="CAG8592634.1"/>
    </source>
</evidence>
<evidence type="ECO:0000313" key="4">
    <source>
        <dbReference type="Proteomes" id="UP000789572"/>
    </source>
</evidence>
<feature type="compositionally biased region" description="Polar residues" evidence="1">
    <location>
        <begin position="264"/>
        <end position="279"/>
    </location>
</feature>
<name>A0A9N9GAA6_9GLOM</name>
<dbReference type="OrthoDB" id="2334385at2759"/>
<evidence type="ECO:0000256" key="1">
    <source>
        <dbReference type="SAM" id="MobiDB-lite"/>
    </source>
</evidence>
<dbReference type="EMBL" id="CAJVPJ010001474">
    <property type="protein sequence ID" value="CAG8592634.1"/>
    <property type="molecule type" value="Genomic_DNA"/>
</dbReference>
<gene>
    <name evidence="3" type="ORF">POCULU_LOCUS7055</name>
</gene>
<feature type="region of interest" description="Disordered" evidence="1">
    <location>
        <begin position="250"/>
        <end position="279"/>
    </location>
</feature>
<keyword evidence="4" id="KW-1185">Reference proteome</keyword>
<dbReference type="Pfam" id="PF22693">
    <property type="entry name" value="MACPF_1"/>
    <property type="match status" value="1"/>
</dbReference>
<dbReference type="AlphaFoldDB" id="A0A9N9GAA6"/>
<dbReference type="InterPro" id="IPR054586">
    <property type="entry name" value="MACPF_1_fungal"/>
</dbReference>
<evidence type="ECO:0000259" key="2">
    <source>
        <dbReference type="Pfam" id="PF22693"/>
    </source>
</evidence>
<organism evidence="3 4">
    <name type="scientific">Paraglomus occultum</name>
    <dbReference type="NCBI Taxonomy" id="144539"/>
    <lineage>
        <taxon>Eukaryota</taxon>
        <taxon>Fungi</taxon>
        <taxon>Fungi incertae sedis</taxon>
        <taxon>Mucoromycota</taxon>
        <taxon>Glomeromycotina</taxon>
        <taxon>Glomeromycetes</taxon>
        <taxon>Paraglomerales</taxon>
        <taxon>Paraglomeraceae</taxon>
        <taxon>Paraglomus</taxon>
    </lineage>
</organism>
<protein>
    <submittedName>
        <fullName evidence="3">8133_t:CDS:1</fullName>
    </submittedName>
</protein>
<sequence length="538" mass="61948">MTLKEVRKELSVNDENGKCIMEDDMLFCDLNNAQIRQIDEGKYYLGIILNEMNVICITRCKTLEEVIPHLIRQRKLDCGIRWTESGPAQSDNVAFKFKSYAVMGDRIEYIERAFEQTNNRKRSVLCENGIEWKLDLKTLWQSTGLGAHFTNERSNESSTNHRKYRHVQRHIRATLFMKSEHIEPSDNFKNEVEEAVGLLDLGAKSAKLKEICEKYGYFWAREVHLGGMIINTEEERENANVQSARRRGGLDINMKTGPSELRSGISQNNDRLNQNSSSNANTKFTVIGGDLNTYIHPGDESKWHRTLQDSSTWEIIHYEDIVPIYEIFEERIQNAIREIFRAKVCYSGIDVLDLQEKNFCIRPIRFPPNVWEGIRQHQIFAEVMYEGEPDTMFAANIEQTEGLPNVRVSKIQASGSRNYNFFRKKSKLKLAYIITGYPKSSDSQTKDELSVEVAVVQGEKKNDKFVASLPEVTNIQGFYQKAVLITCYITQQTMLAMQKTGSKRRDSDNCIVFTMHLHKPDDVRPTEPTVALPMVLTK</sequence>